<dbReference type="Proteomes" id="UP001642484">
    <property type="component" value="Unassembled WGS sequence"/>
</dbReference>
<reference evidence="1 2" key="1">
    <citation type="submission" date="2024-02" db="EMBL/GenBank/DDBJ databases">
        <authorList>
            <person name="Chen Y."/>
            <person name="Shah S."/>
            <person name="Dougan E. K."/>
            <person name="Thang M."/>
            <person name="Chan C."/>
        </authorList>
    </citation>
    <scope>NUCLEOTIDE SEQUENCE [LARGE SCALE GENOMIC DNA]</scope>
</reference>
<feature type="non-terminal residue" evidence="1">
    <location>
        <position position="290"/>
    </location>
</feature>
<evidence type="ECO:0000313" key="2">
    <source>
        <dbReference type="Proteomes" id="UP001642484"/>
    </source>
</evidence>
<name>A0ABP0MLL8_9DINO</name>
<evidence type="ECO:0000313" key="1">
    <source>
        <dbReference type="EMBL" id="CAK9052377.1"/>
    </source>
</evidence>
<gene>
    <name evidence="1" type="ORF">CCMP2556_LOCUS26426</name>
</gene>
<organism evidence="1 2">
    <name type="scientific">Durusdinium trenchii</name>
    <dbReference type="NCBI Taxonomy" id="1381693"/>
    <lineage>
        <taxon>Eukaryota</taxon>
        <taxon>Sar</taxon>
        <taxon>Alveolata</taxon>
        <taxon>Dinophyceae</taxon>
        <taxon>Suessiales</taxon>
        <taxon>Symbiodiniaceae</taxon>
        <taxon>Durusdinium</taxon>
    </lineage>
</organism>
<feature type="non-terminal residue" evidence="1">
    <location>
        <position position="1"/>
    </location>
</feature>
<protein>
    <submittedName>
        <fullName evidence="1">Uncharacterized protein</fullName>
    </submittedName>
</protein>
<accession>A0ABP0MLL8</accession>
<comment type="caution">
    <text evidence="1">The sequence shown here is derived from an EMBL/GenBank/DDBJ whole genome shotgun (WGS) entry which is preliminary data.</text>
</comment>
<keyword evidence="2" id="KW-1185">Reference proteome</keyword>
<proteinExistence type="predicted"/>
<sequence length="290" mass="32433">NGCPIMHRQPALDMLAQFEMEDQGEVALSDEDRSWWQKHFPELPLPVLQHMAGQSQEPTAPPWNRRLRRAHMTGKGVIVHLFSGADAKKWNDVGGGRYSWLCIDAEINAALNLHNPSVWSYLWKLASLGRIVAVIGGPPCRTVSRLRNKAPGPRRLRGRGEDRWRLPDLDDDEQRLAHGDTALCMKHLGLWLRAQERRRVPMDVGMLLESPRDPAEYLSDEEGARSDVWAINGGPTTVLTNLPAFEELHGLQGEGCDDSPLPTKLADRIRTSKSWAAWAACGCYQGIAAK</sequence>
<dbReference type="EMBL" id="CAXAMN010018412">
    <property type="protein sequence ID" value="CAK9052377.1"/>
    <property type="molecule type" value="Genomic_DNA"/>
</dbReference>